<dbReference type="AlphaFoldDB" id="A0A8H4VEA4"/>
<proteinExistence type="predicted"/>
<dbReference type="Proteomes" id="UP000562929">
    <property type="component" value="Unassembled WGS sequence"/>
</dbReference>
<dbReference type="EMBL" id="JAACLJ010000003">
    <property type="protein sequence ID" value="KAF4589530.1"/>
    <property type="molecule type" value="Genomic_DNA"/>
</dbReference>
<keyword evidence="2" id="KW-1185">Reference proteome</keyword>
<evidence type="ECO:0000313" key="1">
    <source>
        <dbReference type="EMBL" id="KAF4589530.1"/>
    </source>
</evidence>
<name>A0A8H4VEA4_9HYPO</name>
<reference evidence="1 2" key="1">
    <citation type="journal article" date="2020" name="G3 (Bethesda)">
        <title>Genetic Underpinnings of Host Manipulation by Ophiocordyceps as Revealed by Comparative Transcriptomics.</title>
        <authorList>
            <person name="Will I."/>
            <person name="Das B."/>
            <person name="Trinh T."/>
            <person name="Brachmann A."/>
            <person name="Ohm R.A."/>
            <person name="de Bekker C."/>
        </authorList>
    </citation>
    <scope>NUCLEOTIDE SEQUENCE [LARGE SCALE GENOMIC DNA]</scope>
    <source>
        <strain evidence="1 2">EC05</strain>
    </source>
</reference>
<gene>
    <name evidence="1" type="ORF">GQ602_003419</name>
</gene>
<protein>
    <submittedName>
        <fullName evidence="1">Uncharacterized protein</fullName>
    </submittedName>
</protein>
<comment type="caution">
    <text evidence="1">The sequence shown here is derived from an EMBL/GenBank/DDBJ whole genome shotgun (WGS) entry which is preliminary data.</text>
</comment>
<sequence length="70" mass="7973">MTSELTSLPRTRSFILARAKLPTKVAVNSRCHQSLSTLRSLRLPYGLLRNGRRRVIAVLCSTRPRFFMGL</sequence>
<organism evidence="1 2">
    <name type="scientific">Ophiocordyceps camponoti-floridani</name>
    <dbReference type="NCBI Taxonomy" id="2030778"/>
    <lineage>
        <taxon>Eukaryota</taxon>
        <taxon>Fungi</taxon>
        <taxon>Dikarya</taxon>
        <taxon>Ascomycota</taxon>
        <taxon>Pezizomycotina</taxon>
        <taxon>Sordariomycetes</taxon>
        <taxon>Hypocreomycetidae</taxon>
        <taxon>Hypocreales</taxon>
        <taxon>Ophiocordycipitaceae</taxon>
        <taxon>Ophiocordyceps</taxon>
    </lineage>
</organism>
<accession>A0A8H4VEA4</accession>
<evidence type="ECO:0000313" key="2">
    <source>
        <dbReference type="Proteomes" id="UP000562929"/>
    </source>
</evidence>